<dbReference type="KEGG" id="toc:Toce_1599"/>
<dbReference type="Proteomes" id="UP000000272">
    <property type="component" value="Chromosome"/>
</dbReference>
<dbReference type="eggNOG" id="COG2747">
    <property type="taxonomic scope" value="Bacteria"/>
</dbReference>
<keyword evidence="6" id="KW-0804">Transcription</keyword>
<evidence type="ECO:0000256" key="3">
    <source>
        <dbReference type="ARBA" id="ARBA00022491"/>
    </source>
</evidence>
<dbReference type="NCBIfam" id="TIGR03824">
    <property type="entry name" value="FlgM_jcvi"/>
    <property type="match status" value="1"/>
</dbReference>
<protein>
    <recommendedName>
        <fullName evidence="2">Negative regulator of flagellin synthesis</fullName>
    </recommendedName>
</protein>
<comment type="similarity">
    <text evidence="1">Belongs to the FlgM family.</text>
</comment>
<evidence type="ECO:0000256" key="2">
    <source>
        <dbReference type="ARBA" id="ARBA00017823"/>
    </source>
</evidence>
<feature type="domain" description="Anti-sigma-28 factor FlgM C-terminal" evidence="7">
    <location>
        <begin position="59"/>
        <end position="113"/>
    </location>
</feature>
<proteinExistence type="inferred from homology"/>
<keyword evidence="5" id="KW-0805">Transcription regulation</keyword>
<dbReference type="GO" id="GO:0044781">
    <property type="term" value="P:bacterial-type flagellum organization"/>
    <property type="evidence" value="ECO:0007669"/>
    <property type="project" value="UniProtKB-KW"/>
</dbReference>
<evidence type="ECO:0000256" key="4">
    <source>
        <dbReference type="ARBA" id="ARBA00022795"/>
    </source>
</evidence>
<keyword evidence="3" id="KW-0678">Repressor</keyword>
<dbReference type="OrthoDB" id="9796126at2"/>
<keyword evidence="4" id="KW-1005">Bacterial flagellum biogenesis</keyword>
<dbReference type="AlphaFoldDB" id="D9RYB5"/>
<dbReference type="EMBL" id="CP002131">
    <property type="protein sequence ID" value="ADL08339.1"/>
    <property type="molecule type" value="Genomic_DNA"/>
</dbReference>
<gene>
    <name evidence="8" type="ordered locus">Toce_1599</name>
</gene>
<evidence type="ECO:0000313" key="9">
    <source>
        <dbReference type="Proteomes" id="UP000000272"/>
    </source>
</evidence>
<evidence type="ECO:0000256" key="6">
    <source>
        <dbReference type="ARBA" id="ARBA00023163"/>
    </source>
</evidence>
<dbReference type="GO" id="GO:0045892">
    <property type="term" value="P:negative regulation of DNA-templated transcription"/>
    <property type="evidence" value="ECO:0007669"/>
    <property type="project" value="InterPro"/>
</dbReference>
<evidence type="ECO:0000259" key="7">
    <source>
        <dbReference type="Pfam" id="PF04316"/>
    </source>
</evidence>
<name>D9RYB5_THEOJ</name>
<dbReference type="InterPro" id="IPR035890">
    <property type="entry name" value="Anti-sigma-28_factor_FlgM_sf"/>
</dbReference>
<reference evidence="8 9" key="1">
    <citation type="journal article" date="2010" name="Stand. Genomic Sci.">
        <title>Complete genome sequence of Thermosediminibacter oceani type strain (JW/IW-1228P).</title>
        <authorList>
            <person name="Pitluck S."/>
            <person name="Yasawong M."/>
            <person name="Munk C."/>
            <person name="Nolan M."/>
            <person name="Lapidus A."/>
            <person name="Lucas S."/>
            <person name="Glavina Del Rio T."/>
            <person name="Tice H."/>
            <person name="Cheng J.F."/>
            <person name="Bruce D."/>
            <person name="Detter C."/>
            <person name="Tapia R."/>
            <person name="Han C."/>
            <person name="Goodwin L."/>
            <person name="Liolios K."/>
            <person name="Ivanova N."/>
            <person name="Mavromatis K."/>
            <person name="Mikhailova N."/>
            <person name="Pati A."/>
            <person name="Chen A."/>
            <person name="Palaniappan K."/>
            <person name="Land M."/>
            <person name="Hauser L."/>
            <person name="Chang Y.J."/>
            <person name="Jeffries C.D."/>
            <person name="Rohde M."/>
            <person name="Spring S."/>
            <person name="Sikorski J."/>
            <person name="Goker M."/>
            <person name="Woyke T."/>
            <person name="Bristow J."/>
            <person name="Eisen J.A."/>
            <person name="Markowitz V."/>
            <person name="Hugenholtz P."/>
            <person name="Kyrpides N.C."/>
            <person name="Klenk H.P."/>
        </authorList>
    </citation>
    <scope>NUCLEOTIDE SEQUENCE [LARGE SCALE GENOMIC DNA]</scope>
    <source>
        <strain evidence="9">ATCC BAA-1034 / DSM 16646 / JW/IW-1228P</strain>
    </source>
</reference>
<dbReference type="InterPro" id="IPR007412">
    <property type="entry name" value="FlgM"/>
</dbReference>
<evidence type="ECO:0000256" key="1">
    <source>
        <dbReference type="ARBA" id="ARBA00005322"/>
    </source>
</evidence>
<accession>D9RYB5</accession>
<dbReference type="STRING" id="555079.Toce_1599"/>
<dbReference type="SUPFAM" id="SSF101498">
    <property type="entry name" value="Anti-sigma factor FlgM"/>
    <property type="match status" value="1"/>
</dbReference>
<dbReference type="Pfam" id="PF04316">
    <property type="entry name" value="FlgM"/>
    <property type="match status" value="1"/>
</dbReference>
<keyword evidence="9" id="KW-1185">Reference proteome</keyword>
<dbReference type="InterPro" id="IPR031316">
    <property type="entry name" value="FlgM_C"/>
</dbReference>
<dbReference type="HOGENOM" id="CLU_169011_3_4_9"/>
<sequence length="121" mass="13874">MRLIRALFLCDKLYRSYAKGEYTVNINRTGLQGIIKLYETAAREIERKSEKKSGRYLTDRLSLSSDAVEIKRALELASKTGEIRTEKVAELKERIEKGTYNIEGRLIAEKMVEDFLGGKLI</sequence>
<organism evidence="8 9">
    <name type="scientific">Thermosediminibacter oceani (strain ATCC BAA-1034 / DSM 16646 / JW/IW-1228P)</name>
    <dbReference type="NCBI Taxonomy" id="555079"/>
    <lineage>
        <taxon>Bacteria</taxon>
        <taxon>Bacillati</taxon>
        <taxon>Bacillota</taxon>
        <taxon>Clostridia</taxon>
        <taxon>Thermosediminibacterales</taxon>
        <taxon>Thermosediminibacteraceae</taxon>
        <taxon>Thermosediminibacter</taxon>
    </lineage>
</organism>
<evidence type="ECO:0000256" key="5">
    <source>
        <dbReference type="ARBA" id="ARBA00023015"/>
    </source>
</evidence>
<evidence type="ECO:0000313" key="8">
    <source>
        <dbReference type="EMBL" id="ADL08339.1"/>
    </source>
</evidence>